<evidence type="ECO:0000256" key="11">
    <source>
        <dbReference type="ARBA" id="ARBA00023180"/>
    </source>
</evidence>
<evidence type="ECO:0000256" key="3">
    <source>
        <dbReference type="ARBA" id="ARBA00007163"/>
    </source>
</evidence>
<evidence type="ECO:0000256" key="17">
    <source>
        <dbReference type="SAM" id="Phobius"/>
    </source>
</evidence>
<dbReference type="Pfam" id="PF00170">
    <property type="entry name" value="bZIP_1"/>
    <property type="match status" value="1"/>
</dbReference>
<keyword evidence="12" id="KW-0834">Unfolded protein response</keyword>
<dbReference type="GO" id="GO:0003677">
    <property type="term" value="F:DNA binding"/>
    <property type="evidence" value="ECO:0007669"/>
    <property type="project" value="UniProtKB-KW"/>
</dbReference>
<name>A0A8J5TFD3_ZIZPA</name>
<dbReference type="GO" id="GO:0006986">
    <property type="term" value="P:response to unfolded protein"/>
    <property type="evidence" value="ECO:0007669"/>
    <property type="project" value="UniProtKB-KW"/>
</dbReference>
<evidence type="ECO:0000256" key="7">
    <source>
        <dbReference type="ARBA" id="ARBA00023015"/>
    </source>
</evidence>
<keyword evidence="10" id="KW-0804">Transcription</keyword>
<keyword evidence="5" id="KW-0256">Endoplasmic reticulum</keyword>
<feature type="transmembrane region" description="Helical" evidence="17">
    <location>
        <begin position="243"/>
        <end position="265"/>
    </location>
</feature>
<feature type="region of interest" description="Disordered" evidence="16">
    <location>
        <begin position="1"/>
        <end position="35"/>
    </location>
</feature>
<evidence type="ECO:0000256" key="12">
    <source>
        <dbReference type="ARBA" id="ARBA00023230"/>
    </source>
</evidence>
<evidence type="ECO:0000256" key="14">
    <source>
        <dbReference type="ARBA" id="ARBA00056763"/>
    </source>
</evidence>
<feature type="compositionally biased region" description="Low complexity" evidence="16">
    <location>
        <begin position="94"/>
        <end position="104"/>
    </location>
</feature>
<evidence type="ECO:0000256" key="13">
    <source>
        <dbReference type="ARBA" id="ARBA00023242"/>
    </source>
</evidence>
<keyword evidence="8" id="KW-0238">DNA-binding</keyword>
<evidence type="ECO:0000313" key="20">
    <source>
        <dbReference type="Proteomes" id="UP000729402"/>
    </source>
</evidence>
<dbReference type="GO" id="GO:0005789">
    <property type="term" value="C:endoplasmic reticulum membrane"/>
    <property type="evidence" value="ECO:0007669"/>
    <property type="project" value="UniProtKB-SubCell"/>
</dbReference>
<evidence type="ECO:0000256" key="5">
    <source>
        <dbReference type="ARBA" id="ARBA00022824"/>
    </source>
</evidence>
<keyword evidence="4 17" id="KW-0812">Transmembrane</keyword>
<keyword evidence="11" id="KW-0325">Glycoprotein</keyword>
<reference evidence="19" key="1">
    <citation type="journal article" date="2021" name="bioRxiv">
        <title>Whole Genome Assembly and Annotation of Northern Wild Rice, Zizania palustris L., Supports a Whole Genome Duplication in the Zizania Genus.</title>
        <authorList>
            <person name="Haas M."/>
            <person name="Kono T."/>
            <person name="Macchietto M."/>
            <person name="Millas R."/>
            <person name="McGilp L."/>
            <person name="Shao M."/>
            <person name="Duquette J."/>
            <person name="Hirsch C.N."/>
            <person name="Kimball J."/>
        </authorList>
    </citation>
    <scope>NUCLEOTIDE SEQUENCE</scope>
    <source>
        <tissue evidence="19">Fresh leaf tissue</tissue>
    </source>
</reference>
<keyword evidence="6 17" id="KW-1133">Transmembrane helix</keyword>
<dbReference type="GO" id="GO:0034976">
    <property type="term" value="P:response to endoplasmic reticulum stress"/>
    <property type="evidence" value="ECO:0007669"/>
    <property type="project" value="UniProtKB-ARBA"/>
</dbReference>
<feature type="coiled-coil region" evidence="15">
    <location>
        <begin position="140"/>
        <end position="174"/>
    </location>
</feature>
<comment type="function">
    <text evidence="14">Transcription factor involved in endoplasmic reticulum (ER) stress response. Acts as a ER stress sensor and activates the transcription factor BZIP50 and the chaperone BIP1.</text>
</comment>
<accession>A0A8J5TFD3</accession>
<gene>
    <name evidence="19" type="ORF">GUJ93_ZPchr0007g6099</name>
</gene>
<evidence type="ECO:0000256" key="1">
    <source>
        <dbReference type="ARBA" id="ARBA00004123"/>
    </source>
</evidence>
<evidence type="ECO:0000256" key="8">
    <source>
        <dbReference type="ARBA" id="ARBA00023125"/>
    </source>
</evidence>
<feature type="compositionally biased region" description="Basic and acidic residues" evidence="16">
    <location>
        <begin position="106"/>
        <end position="117"/>
    </location>
</feature>
<dbReference type="FunFam" id="1.20.5.170:FF:000085">
    <property type="entry name" value="bZIP transcription factor 49"/>
    <property type="match status" value="1"/>
</dbReference>
<evidence type="ECO:0000256" key="16">
    <source>
        <dbReference type="SAM" id="MobiDB-lite"/>
    </source>
</evidence>
<sequence length="941" mass="103629">MAEPSLLAPNDDPFGELPFPPAFGEDLPDFTDPFDDTFAFDDFNLEDLDFDFSVDLLPDAPPPPLATSSSSAGSPNVGTSSAGEGSSKNEETAESSSRSANARSDGSAKDGKEDDARRRARLIRNRESAHLSRQRKKQYVDELEGKVKVMQATIADLTARISFVTAENAALKQQLGGAAAAGAPPTLPMYPAVCPLPPPWILPAYAMRCSQVPLVPIPRLKNQQPAHTAADPPAKKARRTKKVAGVSLIGLLFLMIICGCLAPALNRMYGAIDAGEGVAFRPSHHARVMSVEGAEGPQNSVPNGIDPKVPQNGSETLPALLYLPRNRKHVKINGNLVIKSIVASEKASSLVSNYVGKSCRNQGKEETSLAIPGYVAPLEAGESLDSAKGVRKELMALASGDGSIYRKEDGMLPQWFSEAMSGPMLSSGMCTEVFQFDLSPTSAHANGIVPVYSGSMTNSSQNFTENPPSGQVQKVKNRRILYSQAIPLQGSTSNDTDHFKAPPKNQSHAGRKPVSSVVVSVLADPRESNDMDGEGRISSNSLSRIFVVVLVDSVNSFSAGGFLAPRVLNALLLIHKWWCSFAVDKQQQQKLADIAPHCRQKMLLQHPYSLKSPKGAPSPPRPILVFLIAICGFYVCYISLNQITLEDIDEENSGEVQAKVLCRKPYVPQEEMRYVHFPEPGSYSRGECSCNPVRFFVIVSMQRSGSGWFETLLNSHPNISSNGEIFNRMDRRENVSSILQTLDKLYNLDWFTSASKNECTAAFGLKWMLNQGFMDHHDDIASYLNKKGVSVIFLFRRNALRRLISVLANDYDRDAKQLNGTHKSHVHSKEEAEILAKFKPELDVSNLIPNIRNAEKYIRDCLDHFNTTRHMILYYEDIIGNRNALSQVQEFLRVPVRKLFSRQVKIHTNPLPDLVRNWEDVSNKLNGTQYAHFLDGVDYAM</sequence>
<feature type="domain" description="BZIP" evidence="18">
    <location>
        <begin position="115"/>
        <end position="175"/>
    </location>
</feature>
<comment type="similarity">
    <text evidence="3">Belongs to the bZIP family.</text>
</comment>
<dbReference type="PANTHER" id="PTHR32175">
    <property type="entry name" value="PROTEIN, PUTATIVE, EXPRESSED-RELATED"/>
    <property type="match status" value="1"/>
</dbReference>
<evidence type="ECO:0000256" key="6">
    <source>
        <dbReference type="ARBA" id="ARBA00022989"/>
    </source>
</evidence>
<dbReference type="PANTHER" id="PTHR32175:SF5">
    <property type="entry name" value="SULFOTRANSFERASE"/>
    <property type="match status" value="1"/>
</dbReference>
<dbReference type="Proteomes" id="UP000729402">
    <property type="component" value="Unassembled WGS sequence"/>
</dbReference>
<dbReference type="AlphaFoldDB" id="A0A8J5TFD3"/>
<keyword evidence="7" id="KW-0805">Transcription regulation</keyword>
<proteinExistence type="inferred from homology"/>
<dbReference type="CDD" id="cd14704">
    <property type="entry name" value="bZIP_HY5-like"/>
    <property type="match status" value="1"/>
</dbReference>
<evidence type="ECO:0000256" key="4">
    <source>
        <dbReference type="ARBA" id="ARBA00022692"/>
    </source>
</evidence>
<dbReference type="GO" id="GO:0003700">
    <property type="term" value="F:DNA-binding transcription factor activity"/>
    <property type="evidence" value="ECO:0007669"/>
    <property type="project" value="InterPro"/>
</dbReference>
<feature type="region of interest" description="Disordered" evidence="16">
    <location>
        <begin position="53"/>
        <end position="117"/>
    </location>
</feature>
<dbReference type="OrthoDB" id="428577at2759"/>
<evidence type="ECO:0000313" key="19">
    <source>
        <dbReference type="EMBL" id="KAG8079539.1"/>
    </source>
</evidence>
<dbReference type="InterPro" id="IPR052796">
    <property type="entry name" value="Nod_factor_sulfotransferase"/>
</dbReference>
<feature type="compositionally biased region" description="Low complexity" evidence="16">
    <location>
        <begin position="66"/>
        <end position="81"/>
    </location>
</feature>
<feature type="compositionally biased region" description="Acidic residues" evidence="16">
    <location>
        <begin position="26"/>
        <end position="35"/>
    </location>
</feature>
<organism evidence="19 20">
    <name type="scientific">Zizania palustris</name>
    <name type="common">Northern wild rice</name>
    <dbReference type="NCBI Taxonomy" id="103762"/>
    <lineage>
        <taxon>Eukaryota</taxon>
        <taxon>Viridiplantae</taxon>
        <taxon>Streptophyta</taxon>
        <taxon>Embryophyta</taxon>
        <taxon>Tracheophyta</taxon>
        <taxon>Spermatophyta</taxon>
        <taxon>Magnoliopsida</taxon>
        <taxon>Liliopsida</taxon>
        <taxon>Poales</taxon>
        <taxon>Poaceae</taxon>
        <taxon>BOP clade</taxon>
        <taxon>Oryzoideae</taxon>
        <taxon>Oryzeae</taxon>
        <taxon>Zizaniinae</taxon>
        <taxon>Zizania</taxon>
    </lineage>
</organism>
<evidence type="ECO:0000256" key="2">
    <source>
        <dbReference type="ARBA" id="ARBA00004389"/>
    </source>
</evidence>
<comment type="caution">
    <text evidence="19">The sequence shown here is derived from an EMBL/GenBank/DDBJ whole genome shotgun (WGS) entry which is preliminary data.</text>
</comment>
<keyword evidence="15" id="KW-0175">Coiled coil</keyword>
<protein>
    <recommendedName>
        <fullName evidence="18">BZIP domain-containing protein</fullName>
    </recommendedName>
</protein>
<dbReference type="GO" id="GO:0005634">
    <property type="term" value="C:nucleus"/>
    <property type="evidence" value="ECO:0007669"/>
    <property type="project" value="UniProtKB-SubCell"/>
</dbReference>
<evidence type="ECO:0000256" key="10">
    <source>
        <dbReference type="ARBA" id="ARBA00023163"/>
    </source>
</evidence>
<comment type="subcellular location">
    <subcellularLocation>
        <location evidence="2">Endoplasmic reticulum membrane</location>
        <topology evidence="2">Single-pass membrane protein</topology>
    </subcellularLocation>
    <subcellularLocation>
        <location evidence="1">Nucleus</location>
    </subcellularLocation>
</comment>
<evidence type="ECO:0000259" key="18">
    <source>
        <dbReference type="PROSITE" id="PS50217"/>
    </source>
</evidence>
<evidence type="ECO:0000256" key="9">
    <source>
        <dbReference type="ARBA" id="ARBA00023136"/>
    </source>
</evidence>
<keyword evidence="9 17" id="KW-0472">Membrane</keyword>
<dbReference type="PROSITE" id="PS50217">
    <property type="entry name" value="BZIP"/>
    <property type="match status" value="1"/>
</dbReference>
<evidence type="ECO:0000256" key="15">
    <source>
        <dbReference type="SAM" id="Coils"/>
    </source>
</evidence>
<keyword evidence="13" id="KW-0539">Nucleus</keyword>
<feature type="region of interest" description="Disordered" evidence="16">
    <location>
        <begin position="489"/>
        <end position="511"/>
    </location>
</feature>
<dbReference type="EMBL" id="JAAALK010000282">
    <property type="protein sequence ID" value="KAG8079539.1"/>
    <property type="molecule type" value="Genomic_DNA"/>
</dbReference>
<dbReference type="SMART" id="SM00338">
    <property type="entry name" value="BRLZ"/>
    <property type="match status" value="1"/>
</dbReference>
<dbReference type="InterPro" id="IPR004827">
    <property type="entry name" value="bZIP"/>
</dbReference>
<keyword evidence="20" id="KW-1185">Reference proteome</keyword>
<reference evidence="19" key="2">
    <citation type="submission" date="2021-02" db="EMBL/GenBank/DDBJ databases">
        <authorList>
            <person name="Kimball J.A."/>
            <person name="Haas M.W."/>
            <person name="Macchietto M."/>
            <person name="Kono T."/>
            <person name="Duquette J."/>
            <person name="Shao M."/>
        </authorList>
    </citation>
    <scope>NUCLEOTIDE SEQUENCE</scope>
    <source>
        <tissue evidence="19">Fresh leaf tissue</tissue>
    </source>
</reference>